<keyword evidence="6 8" id="KW-0503">Monooxygenase</keyword>
<evidence type="ECO:0000313" key="10">
    <source>
        <dbReference type="RefSeq" id="XP_022929101.1"/>
    </source>
</evidence>
<evidence type="ECO:0000256" key="1">
    <source>
        <dbReference type="ARBA" id="ARBA00010617"/>
    </source>
</evidence>
<dbReference type="RefSeq" id="XP_022929101.1">
    <property type="nucleotide sequence ID" value="XM_023073333.1"/>
</dbReference>
<protein>
    <submittedName>
        <fullName evidence="10 11">Geraniol 8-hydroxylase-like</fullName>
    </submittedName>
</protein>
<comment type="cofactor">
    <cofactor evidence="7">
        <name>heme</name>
        <dbReference type="ChEBI" id="CHEBI:30413"/>
    </cofactor>
</comment>
<proteinExistence type="inferred from homology"/>
<sequence length="511" mass="58107">MSKRGGDIVKEKMELTIGNSLFLLFPLLLLFHSLARKINPKRLPPGPKGYFLIGNMMEIGHNPHQSLAKLADSYGPIMTLKLGQMTSIVISSPSMAKQVLQSHDQVLSDRMYPDATTIYDHHKVALPWLPVCDLWRTLRKLCNNHMFSENTLHMNYTIRLKKIQRLLADVQESATKGEAVDIERVVFVTTLDMLSNMIFSVDLSDEYSNIYEKGQEFKEAVWGIMEEAGRSNVGDLFPMLKKMDLQGCRRRMMAHMNKFLDIIDDMIGKRMKEPNLGEENDMLHNLLNLAKESEDAKFHLHLIKHLILVLFPAGTDTTTSTVEWAMAELLRKPKVLSKAKAELKEVIGEGTAVDESDWVRLPFLQQIIKETLRLHPPAPLLLPHKAREDAEIGGFVVPKNARVIVNAWKIGRDKGVWEDADSFKPERFLGSDVDYKGRHFELIPFGSGRRICPGLSLATKMVHWILASLIHSFHWRLEDGIQPETMNMEEKTGLTLAMARPLRAIPFNESS</sequence>
<comment type="similarity">
    <text evidence="1 8">Belongs to the cytochrome P450 family.</text>
</comment>
<dbReference type="GO" id="GO:0020037">
    <property type="term" value="F:heme binding"/>
    <property type="evidence" value="ECO:0007669"/>
    <property type="project" value="InterPro"/>
</dbReference>
<evidence type="ECO:0000256" key="3">
    <source>
        <dbReference type="ARBA" id="ARBA00022723"/>
    </source>
</evidence>
<dbReference type="GO" id="GO:0005506">
    <property type="term" value="F:iron ion binding"/>
    <property type="evidence" value="ECO:0007669"/>
    <property type="project" value="InterPro"/>
</dbReference>
<dbReference type="PRINTS" id="PR00463">
    <property type="entry name" value="EP450I"/>
</dbReference>
<dbReference type="Proteomes" id="UP000504609">
    <property type="component" value="Unplaced"/>
</dbReference>
<keyword evidence="3 7" id="KW-0479">Metal-binding</keyword>
<dbReference type="Gene3D" id="1.10.630.10">
    <property type="entry name" value="Cytochrome P450"/>
    <property type="match status" value="1"/>
</dbReference>
<keyword evidence="9" id="KW-1185">Reference proteome</keyword>
<evidence type="ECO:0000313" key="11">
    <source>
        <dbReference type="RefSeq" id="XP_022929102.1"/>
    </source>
</evidence>
<evidence type="ECO:0000256" key="8">
    <source>
        <dbReference type="RuleBase" id="RU000461"/>
    </source>
</evidence>
<evidence type="ECO:0000256" key="6">
    <source>
        <dbReference type="ARBA" id="ARBA00023033"/>
    </source>
</evidence>
<dbReference type="RefSeq" id="XP_022929102.1">
    <property type="nucleotide sequence ID" value="XM_023073334.1"/>
</dbReference>
<dbReference type="CDD" id="cd11073">
    <property type="entry name" value="CYP76-like"/>
    <property type="match status" value="1"/>
</dbReference>
<dbReference type="SUPFAM" id="SSF48264">
    <property type="entry name" value="Cytochrome P450"/>
    <property type="match status" value="1"/>
</dbReference>
<evidence type="ECO:0000256" key="2">
    <source>
        <dbReference type="ARBA" id="ARBA00022617"/>
    </source>
</evidence>
<dbReference type="PANTHER" id="PTHR47950:SF4">
    <property type="entry name" value="GERANIOL 8-HYDROXYLASE-LIKE"/>
    <property type="match status" value="1"/>
</dbReference>
<dbReference type="InterPro" id="IPR036396">
    <property type="entry name" value="Cyt_P450_sf"/>
</dbReference>
<dbReference type="GO" id="GO:0004497">
    <property type="term" value="F:monooxygenase activity"/>
    <property type="evidence" value="ECO:0007669"/>
    <property type="project" value="UniProtKB-KW"/>
</dbReference>
<reference evidence="10 11" key="1">
    <citation type="submission" date="2025-04" db="UniProtKB">
        <authorList>
            <consortium name="RefSeq"/>
        </authorList>
    </citation>
    <scope>IDENTIFICATION</scope>
    <source>
        <tissue evidence="10 11">Young leaves</tissue>
    </source>
</reference>
<dbReference type="Pfam" id="PF00067">
    <property type="entry name" value="p450"/>
    <property type="match status" value="1"/>
</dbReference>
<evidence type="ECO:0000256" key="4">
    <source>
        <dbReference type="ARBA" id="ARBA00023002"/>
    </source>
</evidence>
<dbReference type="InterPro" id="IPR002401">
    <property type="entry name" value="Cyt_P450_E_grp-I"/>
</dbReference>
<keyword evidence="5 7" id="KW-0408">Iron</keyword>
<dbReference type="AlphaFoldDB" id="A0A6J1EM55"/>
<evidence type="ECO:0000256" key="7">
    <source>
        <dbReference type="PIRSR" id="PIRSR602401-1"/>
    </source>
</evidence>
<dbReference type="InterPro" id="IPR001128">
    <property type="entry name" value="Cyt_P450"/>
</dbReference>
<dbReference type="GO" id="GO:0016705">
    <property type="term" value="F:oxidoreductase activity, acting on paired donors, with incorporation or reduction of molecular oxygen"/>
    <property type="evidence" value="ECO:0007669"/>
    <property type="project" value="InterPro"/>
</dbReference>
<accession>A0A6J1EM55</accession>
<dbReference type="KEGG" id="cmos:111435787"/>
<dbReference type="InterPro" id="IPR017972">
    <property type="entry name" value="Cyt_P450_CS"/>
</dbReference>
<keyword evidence="4 8" id="KW-0560">Oxidoreductase</keyword>
<dbReference type="GeneID" id="111435787"/>
<evidence type="ECO:0000313" key="9">
    <source>
        <dbReference type="Proteomes" id="UP000504609"/>
    </source>
</evidence>
<keyword evidence="2 7" id="KW-0349">Heme</keyword>
<dbReference type="PANTHER" id="PTHR47950">
    <property type="entry name" value="CYTOCHROME P450, FAMILY 76, SUBFAMILY C, POLYPEPTIDE 5-RELATED"/>
    <property type="match status" value="1"/>
</dbReference>
<feature type="binding site" description="axial binding residue" evidence="7">
    <location>
        <position position="452"/>
    </location>
    <ligand>
        <name>heme</name>
        <dbReference type="ChEBI" id="CHEBI:30413"/>
    </ligand>
    <ligandPart>
        <name>Fe</name>
        <dbReference type="ChEBI" id="CHEBI:18248"/>
    </ligandPart>
</feature>
<name>A0A6J1EM55_CUCMO</name>
<organism evidence="9 10">
    <name type="scientific">Cucurbita moschata</name>
    <name type="common">Winter crookneck squash</name>
    <name type="synonym">Cucurbita pepo var. moschata</name>
    <dbReference type="NCBI Taxonomy" id="3662"/>
    <lineage>
        <taxon>Eukaryota</taxon>
        <taxon>Viridiplantae</taxon>
        <taxon>Streptophyta</taxon>
        <taxon>Embryophyta</taxon>
        <taxon>Tracheophyta</taxon>
        <taxon>Spermatophyta</taxon>
        <taxon>Magnoliopsida</taxon>
        <taxon>eudicotyledons</taxon>
        <taxon>Gunneridae</taxon>
        <taxon>Pentapetalae</taxon>
        <taxon>rosids</taxon>
        <taxon>fabids</taxon>
        <taxon>Cucurbitales</taxon>
        <taxon>Cucurbitaceae</taxon>
        <taxon>Cucurbiteae</taxon>
        <taxon>Cucurbita</taxon>
    </lineage>
</organism>
<dbReference type="PRINTS" id="PR00385">
    <property type="entry name" value="P450"/>
</dbReference>
<dbReference type="PROSITE" id="PS00086">
    <property type="entry name" value="CYTOCHROME_P450"/>
    <property type="match status" value="1"/>
</dbReference>
<dbReference type="FunFam" id="1.10.630.10:FF:000007">
    <property type="entry name" value="Cytochrome P450 76C4"/>
    <property type="match status" value="1"/>
</dbReference>
<evidence type="ECO:0000256" key="5">
    <source>
        <dbReference type="ARBA" id="ARBA00023004"/>
    </source>
</evidence>
<gene>
    <name evidence="10 11" type="primary">LOC111435787</name>
</gene>